<organism evidence="2 3">
    <name type="scientific">Streptomyces albus (strain ATCC 21838 / DSM 41398 / FERM P-419 / JCM 4703 / NBRC 107858)</name>
    <dbReference type="NCBI Taxonomy" id="1081613"/>
    <lineage>
        <taxon>Bacteria</taxon>
        <taxon>Bacillati</taxon>
        <taxon>Actinomycetota</taxon>
        <taxon>Actinomycetes</taxon>
        <taxon>Kitasatosporales</taxon>
        <taxon>Streptomycetaceae</taxon>
        <taxon>Streptomyces</taxon>
    </lineage>
</organism>
<dbReference type="KEGG" id="sals:SLNWT_3408"/>
<proteinExistence type="predicted"/>
<evidence type="ECO:0000313" key="2">
    <source>
        <dbReference type="EMBL" id="AJE83784.1"/>
    </source>
</evidence>
<sequence length="157" mass="16421">MRHAASGLPRGVHAPGWCRTAEFLTRPGTGLTVAGPCRIRTGFLASGPVFRLRSPGPLPSTDQAARRRHSKSPVADLSVGPSSPHRRAPGAGSGRRAGQSRRSGPWVCSPPCRPFRHLPHVRARLPPGRGATPAPARCACTARTTASSPDSACPVGF</sequence>
<feature type="region of interest" description="Disordered" evidence="1">
    <location>
        <begin position="48"/>
        <end position="106"/>
    </location>
</feature>
<protein>
    <submittedName>
        <fullName evidence="2">Uncharacterized protein</fullName>
    </submittedName>
</protein>
<evidence type="ECO:0000313" key="3">
    <source>
        <dbReference type="Proteomes" id="UP000031523"/>
    </source>
</evidence>
<keyword evidence="3" id="KW-1185">Reference proteome</keyword>
<gene>
    <name evidence="2" type="ORF">SLNWT_3408</name>
</gene>
<feature type="compositionally biased region" description="Low complexity" evidence="1">
    <location>
        <begin position="94"/>
        <end position="105"/>
    </location>
</feature>
<reference evidence="2 3" key="1">
    <citation type="submission" date="2015-01" db="EMBL/GenBank/DDBJ databases">
        <title>Enhanced salinomycin production by adjusting the supply of polyketide extender units in Streptomyce albus DSM 41398.</title>
        <authorList>
            <person name="Lu C."/>
        </authorList>
    </citation>
    <scope>NUCLEOTIDE SEQUENCE [LARGE SCALE GENOMIC DNA]</scope>
    <source>
        <strain evidence="3">ATCC 21838 / DSM 41398 / FERM P-419 / JCM 4703 / NBRC 107858</strain>
    </source>
</reference>
<dbReference type="EMBL" id="CP010519">
    <property type="protein sequence ID" value="AJE83784.1"/>
    <property type="molecule type" value="Genomic_DNA"/>
</dbReference>
<accession>A0A0B5EQ97</accession>
<dbReference type="Proteomes" id="UP000031523">
    <property type="component" value="Chromosome"/>
</dbReference>
<dbReference type="AlphaFoldDB" id="A0A0B5EQ97"/>
<evidence type="ECO:0000256" key="1">
    <source>
        <dbReference type="SAM" id="MobiDB-lite"/>
    </source>
</evidence>
<name>A0A0B5EQ97_STRA4</name>